<sequence>MCSHKAELTVAKHLIGFISIIMNGCIFIWIGSKNRLDTLCFAQNFRGMNLIESPKPNYLIDSFATKLNKLFPSKQQYVQSTKEGSEEAALEMEFTIKKGGHLKDGSIEFSSQVISVLTMLHFGLNCCKLSQIMFRKMKKFSVPFSVVVELRNFSVHFLLHYGNNICTSNAVYFIVLSGKIIFQMLRVVRGRGIMQIFCNQQRFCRFEGGTINEKEIEIQKKTPRGKMDHELGSGKEDKPYEDPYLPKHPGGVNPITGEIGGPAGPEPTRFGDWERKGRCIDF</sequence>
<evidence type="ECO:0000256" key="3">
    <source>
        <dbReference type="SAM" id="MobiDB-lite"/>
    </source>
</evidence>
<dbReference type="GO" id="GO:0034553">
    <property type="term" value="P:mitochondrial respiratory chain complex II assembly"/>
    <property type="evidence" value="ECO:0007669"/>
    <property type="project" value="TreeGrafter"/>
</dbReference>
<keyword evidence="4" id="KW-0472">Membrane</keyword>
<name>A0A0N4TTY6_BRUPA</name>
<feature type="transmembrane region" description="Helical" evidence="4">
    <location>
        <begin position="13"/>
        <end position="31"/>
    </location>
</feature>
<keyword evidence="6" id="KW-1185">Reference proteome</keyword>
<feature type="compositionally biased region" description="Basic and acidic residues" evidence="3">
    <location>
        <begin position="269"/>
        <end position="282"/>
    </location>
</feature>
<accession>A0A0N4TTY6</accession>
<dbReference type="PANTHER" id="PTHR28524">
    <property type="entry name" value="SUCCINATE DEHYDROGENASE ASSEMBLY FACTOR 4, MITOCHONDRIAL"/>
    <property type="match status" value="1"/>
</dbReference>
<evidence type="ECO:0000256" key="4">
    <source>
        <dbReference type="SAM" id="Phobius"/>
    </source>
</evidence>
<dbReference type="Proteomes" id="UP000278627">
    <property type="component" value="Unassembled WGS sequence"/>
</dbReference>
<evidence type="ECO:0000313" key="5">
    <source>
        <dbReference type="EMBL" id="VDN93371.1"/>
    </source>
</evidence>
<dbReference type="WBParaSite" id="BPAG_0001222301-mRNA-1">
    <property type="protein sequence ID" value="BPAG_0001222301-mRNA-1"/>
    <property type="gene ID" value="BPAG_0001222301"/>
</dbReference>
<proteinExistence type="inferred from homology"/>
<dbReference type="EMBL" id="UZAD01013274">
    <property type="protein sequence ID" value="VDN93371.1"/>
    <property type="molecule type" value="Genomic_DNA"/>
</dbReference>
<feature type="compositionally biased region" description="Basic and acidic residues" evidence="3">
    <location>
        <begin position="218"/>
        <end position="245"/>
    </location>
</feature>
<feature type="region of interest" description="Disordered" evidence="3">
    <location>
        <begin position="218"/>
        <end position="282"/>
    </location>
</feature>
<dbReference type="AlphaFoldDB" id="A0A0N4TTY6"/>
<dbReference type="PANTHER" id="PTHR28524:SF3">
    <property type="entry name" value="SUCCINATE DEHYDROGENASE ASSEMBLY FACTOR 4, MITOCHONDRIAL"/>
    <property type="match status" value="1"/>
</dbReference>
<dbReference type="GO" id="GO:0005739">
    <property type="term" value="C:mitochondrion"/>
    <property type="evidence" value="ECO:0007669"/>
    <property type="project" value="TreeGrafter"/>
</dbReference>
<comment type="similarity">
    <text evidence="1">Belongs to the SDHAF4 family.</text>
</comment>
<keyword evidence="4" id="KW-0812">Transmembrane</keyword>
<dbReference type="InterPro" id="IPR012875">
    <property type="entry name" value="SDHF4"/>
</dbReference>
<evidence type="ECO:0000313" key="6">
    <source>
        <dbReference type="Proteomes" id="UP000278627"/>
    </source>
</evidence>
<evidence type="ECO:0000313" key="7">
    <source>
        <dbReference type="WBParaSite" id="BPAG_0001222301-mRNA-1"/>
    </source>
</evidence>
<dbReference type="Pfam" id="PF07896">
    <property type="entry name" value="DUF1674"/>
    <property type="match status" value="1"/>
</dbReference>
<reference evidence="5 6" key="2">
    <citation type="submission" date="2018-11" db="EMBL/GenBank/DDBJ databases">
        <authorList>
            <consortium name="Pathogen Informatics"/>
        </authorList>
    </citation>
    <scope>NUCLEOTIDE SEQUENCE [LARGE SCALE GENOMIC DNA]</scope>
</reference>
<dbReference type="STRING" id="6280.A0A0N4TTY6"/>
<keyword evidence="4" id="KW-1133">Transmembrane helix</keyword>
<organism evidence="7">
    <name type="scientific">Brugia pahangi</name>
    <name type="common">Filarial nematode worm</name>
    <dbReference type="NCBI Taxonomy" id="6280"/>
    <lineage>
        <taxon>Eukaryota</taxon>
        <taxon>Metazoa</taxon>
        <taxon>Ecdysozoa</taxon>
        <taxon>Nematoda</taxon>
        <taxon>Chromadorea</taxon>
        <taxon>Rhabditida</taxon>
        <taxon>Spirurina</taxon>
        <taxon>Spiruromorpha</taxon>
        <taxon>Filarioidea</taxon>
        <taxon>Onchocercidae</taxon>
        <taxon>Brugia</taxon>
    </lineage>
</organism>
<reference evidence="7" key="1">
    <citation type="submission" date="2017-02" db="UniProtKB">
        <authorList>
            <consortium name="WormBaseParasite"/>
        </authorList>
    </citation>
    <scope>IDENTIFICATION</scope>
</reference>
<evidence type="ECO:0000256" key="2">
    <source>
        <dbReference type="ARBA" id="ARBA00022170"/>
    </source>
</evidence>
<gene>
    <name evidence="5" type="ORF">BPAG_LOCUS12185</name>
</gene>
<protein>
    <recommendedName>
        <fullName evidence="2">Succinate dehydrogenase assembly factor 4, mitochondrial</fullName>
    </recommendedName>
</protein>
<evidence type="ECO:0000256" key="1">
    <source>
        <dbReference type="ARBA" id="ARBA00005701"/>
    </source>
</evidence>